<evidence type="ECO:0000313" key="2">
    <source>
        <dbReference type="EMBL" id="CAG7732482.1"/>
    </source>
</evidence>
<reference evidence="2" key="1">
    <citation type="submission" date="2021-06" db="EMBL/GenBank/DDBJ databases">
        <authorList>
            <person name="Hodson N. C."/>
            <person name="Mongue J. A."/>
            <person name="Jaron S. K."/>
        </authorList>
    </citation>
    <scope>NUCLEOTIDE SEQUENCE</scope>
</reference>
<evidence type="ECO:0000313" key="3">
    <source>
        <dbReference type="Proteomes" id="UP000708208"/>
    </source>
</evidence>
<accession>A0A8J2PAK7</accession>
<comment type="caution">
    <text evidence="2">The sequence shown here is derived from an EMBL/GenBank/DDBJ whole genome shotgun (WGS) entry which is preliminary data.</text>
</comment>
<proteinExistence type="predicted"/>
<dbReference type="AlphaFoldDB" id="A0A8J2PAK7"/>
<name>A0A8J2PAK7_9HEXA</name>
<protein>
    <submittedName>
        <fullName evidence="2">Uncharacterized protein</fullName>
    </submittedName>
</protein>
<gene>
    <name evidence="2" type="ORF">AFUS01_LOCUS20999</name>
</gene>
<sequence>MKARQLRTLLDPVLHIGTTKLDSKTELTFIKAAPIFYPEFFLKNAWFPPENERNAEPFTKSTPASHVNPDV</sequence>
<evidence type="ECO:0000256" key="1">
    <source>
        <dbReference type="SAM" id="MobiDB-lite"/>
    </source>
</evidence>
<keyword evidence="3" id="KW-1185">Reference proteome</keyword>
<dbReference type="EMBL" id="CAJVCH010232344">
    <property type="protein sequence ID" value="CAG7732482.1"/>
    <property type="molecule type" value="Genomic_DNA"/>
</dbReference>
<feature type="region of interest" description="Disordered" evidence="1">
    <location>
        <begin position="52"/>
        <end position="71"/>
    </location>
</feature>
<dbReference type="Proteomes" id="UP000708208">
    <property type="component" value="Unassembled WGS sequence"/>
</dbReference>
<organism evidence="2 3">
    <name type="scientific">Allacma fusca</name>
    <dbReference type="NCBI Taxonomy" id="39272"/>
    <lineage>
        <taxon>Eukaryota</taxon>
        <taxon>Metazoa</taxon>
        <taxon>Ecdysozoa</taxon>
        <taxon>Arthropoda</taxon>
        <taxon>Hexapoda</taxon>
        <taxon>Collembola</taxon>
        <taxon>Symphypleona</taxon>
        <taxon>Sminthuridae</taxon>
        <taxon>Allacma</taxon>
    </lineage>
</organism>